<accession>A0A0V1H0C0</accession>
<protein>
    <recommendedName>
        <fullName evidence="3">SCAN domain-containing protein 3</fullName>
    </recommendedName>
</protein>
<name>A0A0V1H0C0_9BILA</name>
<gene>
    <name evidence="1" type="ORF">T11_16052</name>
</gene>
<dbReference type="OrthoDB" id="10061052at2759"/>
<sequence>MSLSFVPKSARFLQLKALIDSKEIRPDDIPTNSFSGVIDVLLKEFSERFKDFEKISVALRLVAFPHLVATESAPLDLQMELVELKNNEPLIKT</sequence>
<dbReference type="PANTHER" id="PTHR45913">
    <property type="entry name" value="EPM2A-INTERACTING PROTEIN 1"/>
    <property type="match status" value="1"/>
</dbReference>
<evidence type="ECO:0008006" key="3">
    <source>
        <dbReference type="Google" id="ProtNLM"/>
    </source>
</evidence>
<dbReference type="AlphaFoldDB" id="A0A0V1H0C0"/>
<proteinExistence type="predicted"/>
<comment type="caution">
    <text evidence="1">The sequence shown here is derived from an EMBL/GenBank/DDBJ whole genome shotgun (WGS) entry which is preliminary data.</text>
</comment>
<dbReference type="EMBL" id="JYDP01000173">
    <property type="protein sequence ID" value="KRZ04076.1"/>
    <property type="molecule type" value="Genomic_DNA"/>
</dbReference>
<evidence type="ECO:0000313" key="2">
    <source>
        <dbReference type="Proteomes" id="UP000055024"/>
    </source>
</evidence>
<reference evidence="1 2" key="1">
    <citation type="submission" date="2015-01" db="EMBL/GenBank/DDBJ databases">
        <title>Evolution of Trichinella species and genotypes.</title>
        <authorList>
            <person name="Korhonen P.K."/>
            <person name="Edoardo P."/>
            <person name="Giuseppe L.R."/>
            <person name="Gasser R.B."/>
        </authorList>
    </citation>
    <scope>NUCLEOTIDE SEQUENCE [LARGE SCALE GENOMIC DNA]</scope>
    <source>
        <strain evidence="1">ISS1029</strain>
    </source>
</reference>
<keyword evidence="2" id="KW-1185">Reference proteome</keyword>
<organism evidence="1 2">
    <name type="scientific">Trichinella zimbabwensis</name>
    <dbReference type="NCBI Taxonomy" id="268475"/>
    <lineage>
        <taxon>Eukaryota</taxon>
        <taxon>Metazoa</taxon>
        <taxon>Ecdysozoa</taxon>
        <taxon>Nematoda</taxon>
        <taxon>Enoplea</taxon>
        <taxon>Dorylaimia</taxon>
        <taxon>Trichinellida</taxon>
        <taxon>Trichinellidae</taxon>
        <taxon>Trichinella</taxon>
    </lineage>
</organism>
<dbReference type="PANTHER" id="PTHR45913:SF5">
    <property type="entry name" value="GENERAL TRANSCRIPTION FACTOR II-I REPEAT DOMAIN-CONTAINING PROTEIN 2A-LIKE PROTEIN"/>
    <property type="match status" value="1"/>
</dbReference>
<evidence type="ECO:0000313" key="1">
    <source>
        <dbReference type="EMBL" id="KRZ04076.1"/>
    </source>
</evidence>
<dbReference type="Proteomes" id="UP000055024">
    <property type="component" value="Unassembled WGS sequence"/>
</dbReference>